<evidence type="ECO:0000313" key="3">
    <source>
        <dbReference type="Proteomes" id="UP000269872"/>
    </source>
</evidence>
<dbReference type="NCBIfam" id="TIGR02497">
    <property type="entry name" value="yscI_hrpB_dom"/>
    <property type="match status" value="1"/>
</dbReference>
<organism evidence="1 4">
    <name type="scientific">Pseudomonas caricapapayae</name>
    <dbReference type="NCBI Taxonomy" id="46678"/>
    <lineage>
        <taxon>Bacteria</taxon>
        <taxon>Pseudomonadati</taxon>
        <taxon>Pseudomonadota</taxon>
        <taxon>Gammaproteobacteria</taxon>
        <taxon>Pseudomonadales</taxon>
        <taxon>Pseudomonadaceae</taxon>
        <taxon>Pseudomonas</taxon>
    </lineage>
</organism>
<dbReference type="EMBL" id="RBUY01000180">
    <property type="protein sequence ID" value="RMV70448.1"/>
    <property type="molecule type" value="Genomic_DNA"/>
</dbReference>
<sequence>MSISHISHLKSLSSELGPNVHQELVSEPVQADVDLFTAAMRPDSGPSSSHLSDKVASALSERLGDTAKLSQQALRQMKRVAGSEDGADIVQMGRALSQCSLQMALTTKVVSKSAQALDKLTNLQ</sequence>
<protein>
    <submittedName>
        <fullName evidence="1">Type III secretion protein HrpB</fullName>
    </submittedName>
</protein>
<accession>A0A0N8QR55</accession>
<reference evidence="3 4" key="1">
    <citation type="submission" date="2018-08" db="EMBL/GenBank/DDBJ databases">
        <title>Recombination of ecologically and evolutionarily significant loci maintains genetic cohesion in the Pseudomonas syringae species complex.</title>
        <authorList>
            <person name="Dillon M."/>
            <person name="Thakur S."/>
            <person name="Almeida R.N.D."/>
            <person name="Weir B.S."/>
            <person name="Guttman D.S."/>
        </authorList>
    </citation>
    <scope>NUCLEOTIDE SEQUENCE [LARGE SCALE GENOMIC DNA]</scope>
    <source>
        <strain evidence="1 4">ICMP 4086</strain>
        <strain evidence="2 3">ICMP 7496</strain>
    </source>
</reference>
<dbReference type="RefSeq" id="WP_054985834.1">
    <property type="nucleotide sequence ID" value="NZ_LJPW01000157.1"/>
</dbReference>
<comment type="caution">
    <text evidence="1">The sequence shown here is derived from an EMBL/GenBank/DDBJ whole genome shotgun (WGS) entry which is preliminary data.</text>
</comment>
<dbReference type="GeneID" id="96217597"/>
<proteinExistence type="predicted"/>
<dbReference type="Pfam" id="PF17001">
    <property type="entry name" value="T3SS_basalb_I"/>
    <property type="match status" value="1"/>
</dbReference>
<dbReference type="AlphaFoldDB" id="A0A0N8QR55"/>
<evidence type="ECO:0000313" key="2">
    <source>
        <dbReference type="EMBL" id="RMV70448.1"/>
    </source>
</evidence>
<dbReference type="Proteomes" id="UP000278587">
    <property type="component" value="Unassembled WGS sequence"/>
</dbReference>
<evidence type="ECO:0000313" key="1">
    <source>
        <dbReference type="EMBL" id="RMM13470.1"/>
    </source>
</evidence>
<dbReference type="GO" id="GO:0030254">
    <property type="term" value="P:protein secretion by the type III secretion system"/>
    <property type="evidence" value="ECO:0007669"/>
    <property type="project" value="InterPro"/>
</dbReference>
<evidence type="ECO:0000313" key="4">
    <source>
        <dbReference type="Proteomes" id="UP000278587"/>
    </source>
</evidence>
<dbReference type="OrthoDB" id="6969319at2"/>
<dbReference type="InterPro" id="IPR012670">
    <property type="entry name" value="T3SS_YscI/HrpB"/>
</dbReference>
<gene>
    <name evidence="2" type="ORF">ALP05_02098</name>
    <name evidence="1" type="ORF">ALQ84_00687</name>
</gene>
<dbReference type="Proteomes" id="UP000269872">
    <property type="component" value="Unassembled WGS sequence"/>
</dbReference>
<dbReference type="EMBL" id="RBOC01000035">
    <property type="protein sequence ID" value="RMM13470.1"/>
    <property type="molecule type" value="Genomic_DNA"/>
</dbReference>
<name>A0A0N8QR55_9PSED</name>